<gene>
    <name evidence="1" type="ORF">Tci_902490</name>
</gene>
<organism evidence="1">
    <name type="scientific">Tanacetum cinerariifolium</name>
    <name type="common">Dalmatian daisy</name>
    <name type="synonym">Chrysanthemum cinerariifolium</name>
    <dbReference type="NCBI Taxonomy" id="118510"/>
    <lineage>
        <taxon>Eukaryota</taxon>
        <taxon>Viridiplantae</taxon>
        <taxon>Streptophyta</taxon>
        <taxon>Embryophyta</taxon>
        <taxon>Tracheophyta</taxon>
        <taxon>Spermatophyta</taxon>
        <taxon>Magnoliopsida</taxon>
        <taxon>eudicotyledons</taxon>
        <taxon>Gunneridae</taxon>
        <taxon>Pentapetalae</taxon>
        <taxon>asterids</taxon>
        <taxon>campanulids</taxon>
        <taxon>Asterales</taxon>
        <taxon>Asteraceae</taxon>
        <taxon>Asteroideae</taxon>
        <taxon>Anthemideae</taxon>
        <taxon>Anthemidinae</taxon>
        <taxon>Tanacetum</taxon>
    </lineage>
</organism>
<accession>A0A699V9U2</accession>
<evidence type="ECO:0000313" key="1">
    <source>
        <dbReference type="EMBL" id="GFD30521.1"/>
    </source>
</evidence>
<protein>
    <submittedName>
        <fullName evidence="1">Uncharacterized protein</fullName>
    </submittedName>
</protein>
<dbReference type="EMBL" id="BKCJ011404733">
    <property type="protein sequence ID" value="GFD30521.1"/>
    <property type="molecule type" value="Genomic_DNA"/>
</dbReference>
<comment type="caution">
    <text evidence="1">The sequence shown here is derived from an EMBL/GenBank/DDBJ whole genome shotgun (WGS) entry which is preliminary data.</text>
</comment>
<name>A0A699V9U2_TANCI</name>
<reference evidence="1" key="1">
    <citation type="journal article" date="2019" name="Sci. Rep.">
        <title>Draft genome of Tanacetum cinerariifolium, the natural source of mosquito coil.</title>
        <authorList>
            <person name="Yamashiro T."/>
            <person name="Shiraishi A."/>
            <person name="Satake H."/>
            <person name="Nakayama K."/>
        </authorList>
    </citation>
    <scope>NUCLEOTIDE SEQUENCE</scope>
</reference>
<sequence>MIMRFNEIHKFSDGTLHQIDEALDYRIKEFKVNMMNLGLNIRYWTRKDVDRSKEFMFAIQKQQKRRRIFRNLESFVGGRVREGDYRLL</sequence>
<proteinExistence type="predicted"/>
<dbReference type="AlphaFoldDB" id="A0A699V9U2"/>